<evidence type="ECO:0000256" key="2">
    <source>
        <dbReference type="ARBA" id="ARBA00004141"/>
    </source>
</evidence>
<keyword evidence="11" id="KW-0902">Two-component regulatory system</keyword>
<gene>
    <name evidence="15" type="primary">kdpD_2</name>
    <name evidence="15" type="ORF">OPKNFCMD_6777</name>
</gene>
<evidence type="ECO:0000256" key="11">
    <source>
        <dbReference type="ARBA" id="ARBA00023012"/>
    </source>
</evidence>
<dbReference type="InterPro" id="IPR004358">
    <property type="entry name" value="Sig_transdc_His_kin-like_C"/>
</dbReference>
<dbReference type="Proteomes" id="UP001055167">
    <property type="component" value="Unassembled WGS sequence"/>
</dbReference>
<dbReference type="InterPro" id="IPR036890">
    <property type="entry name" value="HATPase_C_sf"/>
</dbReference>
<evidence type="ECO:0000256" key="6">
    <source>
        <dbReference type="ARBA" id="ARBA00022692"/>
    </source>
</evidence>
<keyword evidence="10 13" id="KW-1133">Transmembrane helix</keyword>
<comment type="caution">
    <text evidence="15">The sequence shown here is derived from an EMBL/GenBank/DDBJ whole genome shotgun (WGS) entry which is preliminary data.</text>
</comment>
<dbReference type="CDD" id="cd00075">
    <property type="entry name" value="HATPase"/>
    <property type="match status" value="1"/>
</dbReference>
<dbReference type="SUPFAM" id="SSF52402">
    <property type="entry name" value="Adenine nucleotide alpha hydrolases-like"/>
    <property type="match status" value="1"/>
</dbReference>
<evidence type="ECO:0000256" key="3">
    <source>
        <dbReference type="ARBA" id="ARBA00012438"/>
    </source>
</evidence>
<dbReference type="InterPro" id="IPR038318">
    <property type="entry name" value="KdpD_sf"/>
</dbReference>
<dbReference type="Pfam" id="PF13492">
    <property type="entry name" value="GAF_3"/>
    <property type="match status" value="1"/>
</dbReference>
<keyword evidence="12 13" id="KW-0472">Membrane</keyword>
<protein>
    <recommendedName>
        <fullName evidence="3">histidine kinase</fullName>
        <ecNumber evidence="3">2.7.13.3</ecNumber>
    </recommendedName>
</protein>
<dbReference type="SUPFAM" id="SSF47384">
    <property type="entry name" value="Homodimeric domain of signal transducing histidine kinase"/>
    <property type="match status" value="1"/>
</dbReference>
<dbReference type="Gene3D" id="1.20.120.620">
    <property type="entry name" value="Backbone structure of the membrane domain of e. Coli histidine kinase receptor kdpd"/>
    <property type="match status" value="1"/>
</dbReference>
<keyword evidence="6 13" id="KW-0812">Transmembrane</keyword>
<dbReference type="Pfam" id="PF00512">
    <property type="entry name" value="HisKA"/>
    <property type="match status" value="1"/>
</dbReference>
<dbReference type="SMART" id="SM00388">
    <property type="entry name" value="HisKA"/>
    <property type="match status" value="1"/>
</dbReference>
<name>A0ABQ4R8D8_9HYPH</name>
<evidence type="ECO:0000256" key="7">
    <source>
        <dbReference type="ARBA" id="ARBA00022741"/>
    </source>
</evidence>
<evidence type="ECO:0000259" key="14">
    <source>
        <dbReference type="PROSITE" id="PS50109"/>
    </source>
</evidence>
<dbReference type="Pfam" id="PF00582">
    <property type="entry name" value="Usp"/>
    <property type="match status" value="1"/>
</dbReference>
<dbReference type="PRINTS" id="PR00344">
    <property type="entry name" value="BCTRLSENSOR"/>
</dbReference>
<keyword evidence="5" id="KW-0808">Transferase</keyword>
<feature type="transmembrane region" description="Helical" evidence="13">
    <location>
        <begin position="182"/>
        <end position="201"/>
    </location>
</feature>
<dbReference type="InterPro" id="IPR036097">
    <property type="entry name" value="HisK_dim/P_sf"/>
</dbReference>
<reference evidence="15" key="2">
    <citation type="submission" date="2021-08" db="EMBL/GenBank/DDBJ databases">
        <authorList>
            <person name="Tani A."/>
            <person name="Ola A."/>
            <person name="Ogura Y."/>
            <person name="Katsura K."/>
            <person name="Hayashi T."/>
        </authorList>
    </citation>
    <scope>NUCLEOTIDE SEQUENCE</scope>
    <source>
        <strain evidence="15">KCTC 52305</strain>
    </source>
</reference>
<feature type="transmembrane region" description="Helical" evidence="13">
    <location>
        <begin position="136"/>
        <end position="162"/>
    </location>
</feature>
<evidence type="ECO:0000256" key="4">
    <source>
        <dbReference type="ARBA" id="ARBA00022553"/>
    </source>
</evidence>
<keyword evidence="4" id="KW-0597">Phosphoprotein</keyword>
<evidence type="ECO:0000256" key="13">
    <source>
        <dbReference type="SAM" id="Phobius"/>
    </source>
</evidence>
<dbReference type="InterPro" id="IPR006016">
    <property type="entry name" value="UspA"/>
</dbReference>
<dbReference type="Gene3D" id="3.30.565.10">
    <property type="entry name" value="Histidine kinase-like ATPase, C-terminal domain"/>
    <property type="match status" value="1"/>
</dbReference>
<keyword evidence="16" id="KW-1185">Reference proteome</keyword>
<keyword evidence="8" id="KW-0418">Kinase</keyword>
<evidence type="ECO:0000256" key="9">
    <source>
        <dbReference type="ARBA" id="ARBA00022840"/>
    </source>
</evidence>
<keyword evidence="9" id="KW-0067">ATP-binding</keyword>
<accession>A0ABQ4R8D8</accession>
<dbReference type="InterPro" id="IPR025201">
    <property type="entry name" value="KdpD_TM"/>
</dbReference>
<evidence type="ECO:0000256" key="1">
    <source>
        <dbReference type="ARBA" id="ARBA00000085"/>
    </source>
</evidence>
<evidence type="ECO:0000313" key="16">
    <source>
        <dbReference type="Proteomes" id="UP001055167"/>
    </source>
</evidence>
<dbReference type="Gene3D" id="1.10.287.130">
    <property type="match status" value="1"/>
</dbReference>
<evidence type="ECO:0000256" key="12">
    <source>
        <dbReference type="ARBA" id="ARBA00023136"/>
    </source>
</evidence>
<evidence type="ECO:0000256" key="5">
    <source>
        <dbReference type="ARBA" id="ARBA00022679"/>
    </source>
</evidence>
<evidence type="ECO:0000256" key="10">
    <source>
        <dbReference type="ARBA" id="ARBA00022989"/>
    </source>
</evidence>
<feature type="domain" description="Histidine kinase" evidence="14">
    <location>
        <begin position="377"/>
        <end position="594"/>
    </location>
</feature>
<dbReference type="InterPro" id="IPR003594">
    <property type="entry name" value="HATPase_dom"/>
</dbReference>
<dbReference type="EC" id="2.7.13.3" evidence="3"/>
<reference evidence="15" key="1">
    <citation type="journal article" date="2021" name="Front. Microbiol.">
        <title>Comprehensive Comparative Genomics and Phenotyping of Methylobacterium Species.</title>
        <authorList>
            <person name="Alessa O."/>
            <person name="Ogura Y."/>
            <person name="Fujitani Y."/>
            <person name="Takami H."/>
            <person name="Hayashi T."/>
            <person name="Sahin N."/>
            <person name="Tani A."/>
        </authorList>
    </citation>
    <scope>NUCLEOTIDE SEQUENCE</scope>
    <source>
        <strain evidence="15">KCTC 52305</strain>
    </source>
</reference>
<dbReference type="SUPFAM" id="SSF55874">
    <property type="entry name" value="ATPase domain of HSP90 chaperone/DNA topoisomerase II/histidine kinase"/>
    <property type="match status" value="1"/>
</dbReference>
<feature type="transmembrane region" description="Helical" evidence="13">
    <location>
        <begin position="105"/>
        <end position="124"/>
    </location>
</feature>
<dbReference type="Gene3D" id="3.30.450.40">
    <property type="match status" value="1"/>
</dbReference>
<dbReference type="Pfam" id="PF13493">
    <property type="entry name" value="DUF4118"/>
    <property type="match status" value="1"/>
</dbReference>
<dbReference type="InterPro" id="IPR003018">
    <property type="entry name" value="GAF"/>
</dbReference>
<dbReference type="Pfam" id="PF02518">
    <property type="entry name" value="HATPase_c"/>
    <property type="match status" value="1"/>
</dbReference>
<dbReference type="InterPro" id="IPR052023">
    <property type="entry name" value="Histidine_kinase_KdpD"/>
</dbReference>
<dbReference type="SUPFAM" id="SSF55781">
    <property type="entry name" value="GAF domain-like"/>
    <property type="match status" value="1"/>
</dbReference>
<dbReference type="EMBL" id="BPQH01000044">
    <property type="protein sequence ID" value="GJD53997.1"/>
    <property type="molecule type" value="Genomic_DNA"/>
</dbReference>
<proteinExistence type="predicted"/>
<dbReference type="PROSITE" id="PS50109">
    <property type="entry name" value="HIS_KIN"/>
    <property type="match status" value="1"/>
</dbReference>
<comment type="catalytic activity">
    <reaction evidence="1">
        <text>ATP + protein L-histidine = ADP + protein N-phospho-L-histidine.</text>
        <dbReference type="EC" id="2.7.13.3"/>
    </reaction>
</comment>
<evidence type="ECO:0000313" key="15">
    <source>
        <dbReference type="EMBL" id="GJD53997.1"/>
    </source>
</evidence>
<dbReference type="InterPro" id="IPR003661">
    <property type="entry name" value="HisK_dim/P_dom"/>
</dbReference>
<dbReference type="Gene3D" id="3.40.50.620">
    <property type="entry name" value="HUPs"/>
    <property type="match status" value="1"/>
</dbReference>
<organism evidence="15 16">
    <name type="scientific">Methylobacterium crusticola</name>
    <dbReference type="NCBI Taxonomy" id="1697972"/>
    <lineage>
        <taxon>Bacteria</taxon>
        <taxon>Pseudomonadati</taxon>
        <taxon>Pseudomonadota</taxon>
        <taxon>Alphaproteobacteria</taxon>
        <taxon>Hyphomicrobiales</taxon>
        <taxon>Methylobacteriaceae</taxon>
        <taxon>Methylobacterium</taxon>
    </lineage>
</organism>
<dbReference type="CDD" id="cd00082">
    <property type="entry name" value="HisKA"/>
    <property type="match status" value="1"/>
</dbReference>
<sequence>MERDRVADTLRLAERLGAETVTIPSQGRIAEDIVGFAQERNVTHVVIGKSARSRWFEVLHGSVVHDLVRRSGPISVHVVAGEGVEGEPVPRKTVRTAPPSRPESLGYFVSLVAVACALGLGLLVQPWLGHESADLIFLTAVVAVAVRFGLYPSLLAVVASSLSYNFFFLPPLYTFTIADPTNVVALFFFTLVAVLVSNLGARVRVDAVISRAQARATEALYGFSRKLAGCGTLDDVLWATAYQIALMLKLRVVVLLPEAQQLTVMVGYPPEDMLDEADLAAAKWTFDHGQAAGRGADTLPGAKRLFLPLRTGRGVIGVVGLDADKPGPLLTPDQRRLLDALMDQGALAIERVHLVADLDRARLAAATDRLRQALLTSISHDLKTPLASVLGAATTLRDLRADLGEDAKGELVSTIIDESERLNRFIANLLDMTRLESGAVAPNLALNDLSEVVGTALERAGKILVGHRVEVALAPDLPPLALDAVLMEQALFNLLDNAAKYAPVGTTVRVEGWQANARVCLQVLDEGEGIPPSDQEAIFDKFYRARKSDHVQAGTGLGLAISRGFVEAMGGRLDAGNRTDRSGAVFTLSFPTPADRRVLDTAA</sequence>
<dbReference type="InterPro" id="IPR014729">
    <property type="entry name" value="Rossmann-like_a/b/a_fold"/>
</dbReference>
<keyword evidence="7" id="KW-0547">Nucleotide-binding</keyword>
<dbReference type="PANTHER" id="PTHR45569">
    <property type="entry name" value="SENSOR PROTEIN KDPD"/>
    <property type="match status" value="1"/>
</dbReference>
<evidence type="ECO:0000256" key="8">
    <source>
        <dbReference type="ARBA" id="ARBA00022777"/>
    </source>
</evidence>
<dbReference type="SMART" id="SM00387">
    <property type="entry name" value="HATPase_c"/>
    <property type="match status" value="1"/>
</dbReference>
<comment type="subcellular location">
    <subcellularLocation>
        <location evidence="2">Membrane</location>
        <topology evidence="2">Multi-pass membrane protein</topology>
    </subcellularLocation>
</comment>
<dbReference type="InterPro" id="IPR005467">
    <property type="entry name" value="His_kinase_dom"/>
</dbReference>
<dbReference type="PANTHER" id="PTHR45569:SF1">
    <property type="entry name" value="SENSOR PROTEIN KDPD"/>
    <property type="match status" value="1"/>
</dbReference>
<dbReference type="InterPro" id="IPR029016">
    <property type="entry name" value="GAF-like_dom_sf"/>
</dbReference>